<dbReference type="CDD" id="cd19481">
    <property type="entry name" value="RecA-like_protease"/>
    <property type="match status" value="1"/>
</dbReference>
<dbReference type="OMA" id="AKWRPKI"/>
<evidence type="ECO:0000313" key="4">
    <source>
        <dbReference type="Proteomes" id="UP000249829"/>
    </source>
</evidence>
<feature type="domain" description="AAA+ ATPase" evidence="2">
    <location>
        <begin position="656"/>
        <end position="783"/>
    </location>
</feature>
<sequence length="1067" mass="122156">MDTVLVSEKLPLLKLDASDGNVMMHKQGLKEEVVGTREISDKPDYIAERSPVLPAPRTDASDQAEHPISVTTVISSPKPDSTSYGKASNNERHNSIGAVPDLDDWQEKIKSLPRIPTVKMMNFDQFKNRHGLENGIYIIEVLRAGSGTRNEINNSQLEHTRQAQDHAAESPDLQGTWIQRVRIQSEPITRYIQYVAGASGMDVTRPWTFFRPFHFFIVFRSKMKEALVNLEETWAYAERLESSGLKQTAMVARETPSVHDKKTGDEIDENKEAEMDPTGPEMSSITALRHMRCYVEFVDKEIYPLFERFRGSAPQKVRFGDLWLLLKYNEMLYSPPEGEESQSSSQPLSPKSKSMTQTAWKLCGEWIPTPKDGHPNDLGEESQEYQAVCYHVDHDGESYGAVKHVFKIQYFEGERDITSLPVYPLRFAKDSEQIFARLKAQGERFQSLINERHLRYEGWTVINTPTGKLMTDFKTPEHIESEVIIDLAEGYQRYPAWKPEFVRYYLDSDFWSLGEDNIEVKHWSDAKRTRLLHSTKEKLVLGDCSFNRNFNNWLKSQPSFQIGLDTKLTQVTGDDVALFPRRLMAYVLRERKFVMVDIWSLQLVIAHTNAFRDLKIKPSHKRTVMSLVQAHFKREEWRKKHPRVELSQDLIPGKGSGLIILLHGAPGVGKTATAETVAQAAKRPLFAITCGDLGLTPSEVEEALSNITRLAHLWGCVLLLDEADIFLSRRGITDFKRNALVSVFLRVIEYYSGILFLTTNRVGSIDEAFKSRIHMSLYYEPLKRNQTLAIFQTNIDRLKRIEARRKEQPQAEEWREPPLTINEDGILDYAGWYFDSFPEARWNGRQIRNAFQVAFSLAQYDTRKSSLDNWGDGPEAEDEDPAPGPVLDWMQFERVAEAIDQFDNYLQEATGVTDLDAARVDRIRADDFDYRRTAPRPRYQPARLAGERPSHSQLARSDRYRSNVGSNPPRRPAQSRGQMASHVGQREKLPANPGGLYEPGRQRYQPGQGASGNHPPRRPQGRGGDVVSTDWDDEASTYPDDRQMMEEAEYNDASYDHGDDFEDDDRY</sequence>
<protein>
    <recommendedName>
        <fullName evidence="2">AAA+ ATPase domain-containing protein</fullName>
    </recommendedName>
</protein>
<dbReference type="Pfam" id="PF23232">
    <property type="entry name" value="AAA_lid_13"/>
    <property type="match status" value="1"/>
</dbReference>
<feature type="compositionally biased region" description="Polar residues" evidence="1">
    <location>
        <begin position="69"/>
        <end position="88"/>
    </location>
</feature>
<dbReference type="InterPro" id="IPR056599">
    <property type="entry name" value="AAA_lid_fung"/>
</dbReference>
<keyword evidence="4" id="KW-1185">Reference proteome</keyword>
<name>A0A2V5GZH8_ASPV1</name>
<gene>
    <name evidence="3" type="ORF">BO99DRAFT_404761</name>
</gene>
<dbReference type="SMART" id="SM00382">
    <property type="entry name" value="AAA"/>
    <property type="match status" value="1"/>
</dbReference>
<dbReference type="InterPro" id="IPR003593">
    <property type="entry name" value="AAA+_ATPase"/>
</dbReference>
<feature type="region of interest" description="Disordered" evidence="1">
    <location>
        <begin position="45"/>
        <end position="98"/>
    </location>
</feature>
<dbReference type="Gene3D" id="3.40.50.300">
    <property type="entry name" value="P-loop containing nucleotide triphosphate hydrolases"/>
    <property type="match status" value="1"/>
</dbReference>
<dbReference type="GO" id="GO:0005524">
    <property type="term" value="F:ATP binding"/>
    <property type="evidence" value="ECO:0007669"/>
    <property type="project" value="InterPro"/>
</dbReference>
<organism evidence="3 4">
    <name type="scientific">Aspergillus violaceofuscus (strain CBS 115571)</name>
    <dbReference type="NCBI Taxonomy" id="1450538"/>
    <lineage>
        <taxon>Eukaryota</taxon>
        <taxon>Fungi</taxon>
        <taxon>Dikarya</taxon>
        <taxon>Ascomycota</taxon>
        <taxon>Pezizomycotina</taxon>
        <taxon>Eurotiomycetes</taxon>
        <taxon>Eurotiomycetidae</taxon>
        <taxon>Eurotiales</taxon>
        <taxon>Aspergillaceae</taxon>
        <taxon>Aspergillus</taxon>
    </lineage>
</organism>
<reference evidence="3 4" key="1">
    <citation type="submission" date="2018-02" db="EMBL/GenBank/DDBJ databases">
        <title>The genomes of Aspergillus section Nigri reveals drivers in fungal speciation.</title>
        <authorList>
            <consortium name="DOE Joint Genome Institute"/>
            <person name="Vesth T.C."/>
            <person name="Nybo J."/>
            <person name="Theobald S."/>
            <person name="Brandl J."/>
            <person name="Frisvad J.C."/>
            <person name="Nielsen K.F."/>
            <person name="Lyhne E.K."/>
            <person name="Kogle M.E."/>
            <person name="Kuo A."/>
            <person name="Riley R."/>
            <person name="Clum A."/>
            <person name="Nolan M."/>
            <person name="Lipzen A."/>
            <person name="Salamov A."/>
            <person name="Henrissat B."/>
            <person name="Wiebenga A."/>
            <person name="De vries R.P."/>
            <person name="Grigoriev I.V."/>
            <person name="Mortensen U.H."/>
            <person name="Andersen M.R."/>
            <person name="Baker S.E."/>
        </authorList>
    </citation>
    <scope>NUCLEOTIDE SEQUENCE [LARGE SCALE GENOMIC DNA]</scope>
    <source>
        <strain evidence="3 4">CBS 115571</strain>
    </source>
</reference>
<dbReference type="InterPro" id="IPR027417">
    <property type="entry name" value="P-loop_NTPase"/>
</dbReference>
<dbReference type="GO" id="GO:0016887">
    <property type="term" value="F:ATP hydrolysis activity"/>
    <property type="evidence" value="ECO:0007669"/>
    <property type="project" value="InterPro"/>
</dbReference>
<feature type="compositionally biased region" description="Basic and acidic residues" evidence="1">
    <location>
        <begin position="256"/>
        <end position="274"/>
    </location>
</feature>
<dbReference type="PANTHER" id="PTHR46411">
    <property type="entry name" value="FAMILY ATPASE, PUTATIVE-RELATED"/>
    <property type="match status" value="1"/>
</dbReference>
<dbReference type="STRING" id="1450538.A0A2V5GZH8"/>
<feature type="region of interest" description="Disordered" evidence="1">
    <location>
        <begin position="866"/>
        <end position="885"/>
    </location>
</feature>
<dbReference type="EMBL" id="KZ825163">
    <property type="protein sequence ID" value="PYI16928.1"/>
    <property type="molecule type" value="Genomic_DNA"/>
</dbReference>
<dbReference type="AlphaFoldDB" id="A0A2V5GZH8"/>
<dbReference type="InterPro" id="IPR054289">
    <property type="entry name" value="DUF7025"/>
</dbReference>
<evidence type="ECO:0000259" key="2">
    <source>
        <dbReference type="SMART" id="SM00382"/>
    </source>
</evidence>
<accession>A0A2V5GZH8</accession>
<feature type="region of interest" description="Disordered" evidence="1">
    <location>
        <begin position="250"/>
        <end position="282"/>
    </location>
</feature>
<proteinExistence type="predicted"/>
<dbReference type="SUPFAM" id="SSF52540">
    <property type="entry name" value="P-loop containing nucleoside triphosphate hydrolases"/>
    <property type="match status" value="1"/>
</dbReference>
<dbReference type="Pfam" id="PF22942">
    <property type="entry name" value="DUF7025"/>
    <property type="match status" value="1"/>
</dbReference>
<feature type="region of interest" description="Disordered" evidence="1">
    <location>
        <begin position="931"/>
        <end position="1067"/>
    </location>
</feature>
<feature type="compositionally biased region" description="Basic and acidic residues" evidence="1">
    <location>
        <begin position="945"/>
        <end position="961"/>
    </location>
</feature>
<dbReference type="InterPro" id="IPR003959">
    <property type="entry name" value="ATPase_AAA_core"/>
</dbReference>
<dbReference type="PANTHER" id="PTHR46411:SF3">
    <property type="entry name" value="AAA+ ATPASE DOMAIN-CONTAINING PROTEIN"/>
    <property type="match status" value="1"/>
</dbReference>
<dbReference type="Proteomes" id="UP000249829">
    <property type="component" value="Unassembled WGS sequence"/>
</dbReference>
<evidence type="ECO:0000256" key="1">
    <source>
        <dbReference type="SAM" id="MobiDB-lite"/>
    </source>
</evidence>
<evidence type="ECO:0000313" key="3">
    <source>
        <dbReference type="EMBL" id="PYI16928.1"/>
    </source>
</evidence>
<dbReference type="Pfam" id="PF00004">
    <property type="entry name" value="AAA"/>
    <property type="match status" value="1"/>
</dbReference>